<evidence type="ECO:0000313" key="1">
    <source>
        <dbReference type="EMBL" id="KAF0502480.1"/>
    </source>
</evidence>
<proteinExistence type="predicted"/>
<reference evidence="1 2" key="1">
    <citation type="journal article" date="2019" name="Environ. Microbiol.">
        <title>At the nexus of three kingdoms: the genome of the mycorrhizal fungus Gigaspora margarita provides insights into plant, endobacterial and fungal interactions.</title>
        <authorList>
            <person name="Venice F."/>
            <person name="Ghignone S."/>
            <person name="Salvioli di Fossalunga A."/>
            <person name="Amselem J."/>
            <person name="Novero M."/>
            <person name="Xianan X."/>
            <person name="Sedzielewska Toro K."/>
            <person name="Morin E."/>
            <person name="Lipzen A."/>
            <person name="Grigoriev I.V."/>
            <person name="Henrissat B."/>
            <person name="Martin F.M."/>
            <person name="Bonfante P."/>
        </authorList>
    </citation>
    <scope>NUCLEOTIDE SEQUENCE [LARGE SCALE GENOMIC DNA]</scope>
    <source>
        <strain evidence="1 2">BEG34</strain>
    </source>
</reference>
<protein>
    <submittedName>
        <fullName evidence="1">Uncharacterized protein</fullName>
    </submittedName>
</protein>
<name>A0A8H4AJI5_GIGMA</name>
<accession>A0A8H4AJI5</accession>
<dbReference type="EMBL" id="WTPW01000523">
    <property type="protein sequence ID" value="KAF0502480.1"/>
    <property type="molecule type" value="Genomic_DNA"/>
</dbReference>
<organism evidence="1 2">
    <name type="scientific">Gigaspora margarita</name>
    <dbReference type="NCBI Taxonomy" id="4874"/>
    <lineage>
        <taxon>Eukaryota</taxon>
        <taxon>Fungi</taxon>
        <taxon>Fungi incertae sedis</taxon>
        <taxon>Mucoromycota</taxon>
        <taxon>Glomeromycotina</taxon>
        <taxon>Glomeromycetes</taxon>
        <taxon>Diversisporales</taxon>
        <taxon>Gigasporaceae</taxon>
        <taxon>Gigaspora</taxon>
    </lineage>
</organism>
<sequence length="140" mass="15646">MSVPGRSNVLSMFGDKSNFSAYLVVSGHWKVAVLMPCLIERYDLRTGSYFFLSSINKNRSFFIKETRDHKEDKATSPNKKTRNVPKYQANTLANTSGCQETDAALPAPSKKRKANTISVASSASRSYHIRLILASWVLIL</sequence>
<evidence type="ECO:0000313" key="2">
    <source>
        <dbReference type="Proteomes" id="UP000439903"/>
    </source>
</evidence>
<comment type="caution">
    <text evidence="1">The sequence shown here is derived from an EMBL/GenBank/DDBJ whole genome shotgun (WGS) entry which is preliminary data.</text>
</comment>
<dbReference type="Proteomes" id="UP000439903">
    <property type="component" value="Unassembled WGS sequence"/>
</dbReference>
<dbReference type="AlphaFoldDB" id="A0A8H4AJI5"/>
<keyword evidence="2" id="KW-1185">Reference proteome</keyword>
<gene>
    <name evidence="1" type="ORF">F8M41_019789</name>
</gene>